<dbReference type="AlphaFoldDB" id="A0A7X6DA31"/>
<evidence type="ECO:0000313" key="2">
    <source>
        <dbReference type="Proteomes" id="UP000521358"/>
    </source>
</evidence>
<sequence>MARTVYDRWEIEIPHNQFRGYGKTPFFCDCDCGQQAKKEVNSNLMKCPNCSAAYQMSRGEFVKLEK</sequence>
<protein>
    <submittedName>
        <fullName evidence="1">Transcriptional regulator</fullName>
    </submittedName>
</protein>
<accession>A0A7X6DA31</accession>
<evidence type="ECO:0000313" key="1">
    <source>
        <dbReference type="EMBL" id="NKC68565.1"/>
    </source>
</evidence>
<dbReference type="Proteomes" id="UP000521358">
    <property type="component" value="Unassembled WGS sequence"/>
</dbReference>
<dbReference type="RefSeq" id="WP_167807750.1">
    <property type="nucleotide sequence ID" value="NZ_JAAVMB010000012.1"/>
</dbReference>
<gene>
    <name evidence="1" type="ORF">HED35_10735</name>
</gene>
<comment type="caution">
    <text evidence="1">The sequence shown here is derived from an EMBL/GenBank/DDBJ whole genome shotgun (WGS) entry which is preliminary data.</text>
</comment>
<proteinExistence type="predicted"/>
<reference evidence="1 2" key="1">
    <citation type="submission" date="2020-03" db="EMBL/GenBank/DDBJ databases">
        <title>Bacterial samples isolated from urine from healthy bovine heifers (Gyr breed).</title>
        <authorList>
            <person name="Giannattasio-Ferraz S."/>
            <person name="Maskeri L."/>
            <person name="Penido A."/>
            <person name="Barbosa-Stancioli E.F."/>
            <person name="Putonti C."/>
        </authorList>
    </citation>
    <scope>NUCLEOTIDE SEQUENCE [LARGE SCALE GENOMIC DNA]</scope>
    <source>
        <strain evidence="1 2">UFMG-H7</strain>
    </source>
</reference>
<organism evidence="1 2">
    <name type="scientific">Vagococcus fluvialis</name>
    <dbReference type="NCBI Taxonomy" id="2738"/>
    <lineage>
        <taxon>Bacteria</taxon>
        <taxon>Bacillati</taxon>
        <taxon>Bacillota</taxon>
        <taxon>Bacilli</taxon>
        <taxon>Lactobacillales</taxon>
        <taxon>Enterococcaceae</taxon>
        <taxon>Vagococcus</taxon>
    </lineage>
</organism>
<dbReference type="EMBL" id="JAAVMB010000012">
    <property type="protein sequence ID" value="NKC68565.1"/>
    <property type="molecule type" value="Genomic_DNA"/>
</dbReference>
<name>A0A7X6DA31_9ENTE</name>